<reference evidence="2 3" key="1">
    <citation type="journal article" date="2018" name="PLoS Genet.">
        <title>Population sequencing reveals clonal diversity and ancestral inbreeding in the grapevine cultivar Chardonnay.</title>
        <authorList>
            <person name="Roach M.J."/>
            <person name="Johnson D.L."/>
            <person name="Bohlmann J."/>
            <person name="van Vuuren H.J."/>
            <person name="Jones S.J."/>
            <person name="Pretorius I.S."/>
            <person name="Schmidt S.A."/>
            <person name="Borneman A.R."/>
        </authorList>
    </citation>
    <scope>NUCLEOTIDE SEQUENCE [LARGE SCALE GENOMIC DNA]</scope>
    <source>
        <strain evidence="3">cv. Chardonnay</strain>
        <tissue evidence="2">Leaf</tissue>
    </source>
</reference>
<dbReference type="PANTHER" id="PTHR23272">
    <property type="entry name" value="BED FINGER-RELATED"/>
    <property type="match status" value="1"/>
</dbReference>
<evidence type="ECO:0000313" key="3">
    <source>
        <dbReference type="Proteomes" id="UP000288805"/>
    </source>
</evidence>
<sequence>MIVRDIYAIPVSTVASESAFSTGGRRYQKHRSRLHPDTLEALMCAQSWLWKEMEGDSLIHGSQFQLTIIDEDDDSLVL</sequence>
<name>A0A438FPT7_VITVI</name>
<dbReference type="Proteomes" id="UP000288805">
    <property type="component" value="Unassembled WGS sequence"/>
</dbReference>
<dbReference type="PANTHER" id="PTHR23272:SF179">
    <property type="entry name" value="ZINC FINGER BED DOMAIN-CONTAINING PROTEIN RICESLEEPER 2-LIKE ISOFORM X1"/>
    <property type="match status" value="1"/>
</dbReference>
<evidence type="ECO:0000259" key="1">
    <source>
        <dbReference type="Pfam" id="PF05699"/>
    </source>
</evidence>
<proteinExistence type="predicted"/>
<evidence type="ECO:0000313" key="2">
    <source>
        <dbReference type="EMBL" id="RVW61969.1"/>
    </source>
</evidence>
<organism evidence="2 3">
    <name type="scientific">Vitis vinifera</name>
    <name type="common">Grape</name>
    <dbReference type="NCBI Taxonomy" id="29760"/>
    <lineage>
        <taxon>Eukaryota</taxon>
        <taxon>Viridiplantae</taxon>
        <taxon>Streptophyta</taxon>
        <taxon>Embryophyta</taxon>
        <taxon>Tracheophyta</taxon>
        <taxon>Spermatophyta</taxon>
        <taxon>Magnoliopsida</taxon>
        <taxon>eudicotyledons</taxon>
        <taxon>Gunneridae</taxon>
        <taxon>Pentapetalae</taxon>
        <taxon>rosids</taxon>
        <taxon>Vitales</taxon>
        <taxon>Vitaceae</taxon>
        <taxon>Viteae</taxon>
        <taxon>Vitis</taxon>
    </lineage>
</organism>
<dbReference type="AlphaFoldDB" id="A0A438FPT7"/>
<dbReference type="InterPro" id="IPR008906">
    <property type="entry name" value="HATC_C_dom"/>
</dbReference>
<dbReference type="InterPro" id="IPR012337">
    <property type="entry name" value="RNaseH-like_sf"/>
</dbReference>
<gene>
    <name evidence="2" type="primary">TRA1_13</name>
    <name evidence="2" type="ORF">CK203_065104</name>
</gene>
<feature type="domain" description="HAT C-terminal dimerisation" evidence="1">
    <location>
        <begin position="2"/>
        <end position="49"/>
    </location>
</feature>
<dbReference type="EMBL" id="QGNW01000794">
    <property type="protein sequence ID" value="RVW61969.1"/>
    <property type="molecule type" value="Genomic_DNA"/>
</dbReference>
<dbReference type="GO" id="GO:0046983">
    <property type="term" value="F:protein dimerization activity"/>
    <property type="evidence" value="ECO:0007669"/>
    <property type="project" value="InterPro"/>
</dbReference>
<dbReference type="SUPFAM" id="SSF53098">
    <property type="entry name" value="Ribonuclease H-like"/>
    <property type="match status" value="1"/>
</dbReference>
<comment type="caution">
    <text evidence="2">The sequence shown here is derived from an EMBL/GenBank/DDBJ whole genome shotgun (WGS) entry which is preliminary data.</text>
</comment>
<dbReference type="Pfam" id="PF05699">
    <property type="entry name" value="Dimer_Tnp_hAT"/>
    <property type="match status" value="1"/>
</dbReference>
<protein>
    <submittedName>
        <fullName evidence="2">Putative AC transposase</fullName>
    </submittedName>
</protein>
<accession>A0A438FPT7</accession>